<gene>
    <name evidence="8" type="ORF">BST86_05190</name>
</gene>
<keyword evidence="6 8" id="KW-0012">Acyltransferase</keyword>
<keyword evidence="4" id="KW-0677">Repeat</keyword>
<dbReference type="Pfam" id="PF00132">
    <property type="entry name" value="Hexapep"/>
    <property type="match status" value="1"/>
</dbReference>
<dbReference type="Proteomes" id="UP000239532">
    <property type="component" value="Unassembled WGS sequence"/>
</dbReference>
<dbReference type="InterPro" id="IPR007691">
    <property type="entry name" value="LpxD"/>
</dbReference>
<keyword evidence="2" id="KW-0441">Lipid A biosynthesis</keyword>
<evidence type="ECO:0000256" key="2">
    <source>
        <dbReference type="ARBA" id="ARBA00022556"/>
    </source>
</evidence>
<dbReference type="InterPro" id="IPR011004">
    <property type="entry name" value="Trimer_LpxA-like_sf"/>
</dbReference>
<organism evidence="8 9">
    <name type="scientific">Nonlabens agnitus</name>
    <dbReference type="NCBI Taxonomy" id="870484"/>
    <lineage>
        <taxon>Bacteria</taxon>
        <taxon>Pseudomonadati</taxon>
        <taxon>Bacteroidota</taxon>
        <taxon>Flavobacteriia</taxon>
        <taxon>Flavobacteriales</taxon>
        <taxon>Flavobacteriaceae</taxon>
        <taxon>Nonlabens</taxon>
    </lineage>
</organism>
<sequence>MKFSTTYTLSEIASILGCDFVGAPDFPVTGMNEIHVVTPGDIVFVDHPKYYDKALNSAATIILINKKVDCPEGKALLISDDPFRDFNVLTKKFRPFIAFAKANQPAYKIGKNSIVQPNVFIADGVEIGDNCVIHSNVSINNDCIIGDNVIIHSGTVIGTDAFYYKRRPDGYDKLLSNGRVIIEDNVEIGALCTIDRGVSGDTTIGYGSKIDNQVHIGHDTVLGKHVLIASQVGISGCVVIEDDAKLWGQAGVRSDVTIGKGAEVFAQSGISKDVPSGSSVFGSPAGNSKEKFKELAAVRMLPNFMKNNK</sequence>
<evidence type="ECO:0000256" key="1">
    <source>
        <dbReference type="ARBA" id="ARBA00022516"/>
    </source>
</evidence>
<keyword evidence="3 8" id="KW-0808">Transferase</keyword>
<dbReference type="Pfam" id="PF04613">
    <property type="entry name" value="LpxD"/>
    <property type="match status" value="1"/>
</dbReference>
<comment type="caution">
    <text evidence="8">The sequence shown here is derived from an EMBL/GenBank/DDBJ whole genome shotgun (WGS) entry which is preliminary data.</text>
</comment>
<dbReference type="OrthoDB" id="9784739at2"/>
<dbReference type="GO" id="GO:0009245">
    <property type="term" value="P:lipid A biosynthetic process"/>
    <property type="evidence" value="ECO:0007669"/>
    <property type="project" value="UniProtKB-KW"/>
</dbReference>
<feature type="domain" description="UDP-3-O-[3-hydroxymyristoyl] glucosamine N-acyltransferase non-repeat region" evidence="7">
    <location>
        <begin position="25"/>
        <end position="90"/>
    </location>
</feature>
<dbReference type="NCBIfam" id="NF002060">
    <property type="entry name" value="PRK00892.1"/>
    <property type="match status" value="1"/>
</dbReference>
<protein>
    <submittedName>
        <fullName evidence="8">UDP-3-O-(3-hydroxymyristoyl)glucosamine N-acyltransferase</fullName>
    </submittedName>
</protein>
<dbReference type="PANTHER" id="PTHR43378">
    <property type="entry name" value="UDP-3-O-ACYLGLUCOSAMINE N-ACYLTRANSFERASE"/>
    <property type="match status" value="1"/>
</dbReference>
<keyword evidence="5" id="KW-0443">Lipid metabolism</keyword>
<dbReference type="InterPro" id="IPR001451">
    <property type="entry name" value="Hexapep"/>
</dbReference>
<dbReference type="AlphaFoldDB" id="A0A2S9WSU2"/>
<dbReference type="CDD" id="cd03352">
    <property type="entry name" value="LbH_LpxD"/>
    <property type="match status" value="1"/>
</dbReference>
<dbReference type="PANTHER" id="PTHR43378:SF2">
    <property type="entry name" value="UDP-3-O-ACYLGLUCOSAMINE N-ACYLTRANSFERASE 1, MITOCHONDRIAL-RELATED"/>
    <property type="match status" value="1"/>
</dbReference>
<dbReference type="GO" id="GO:0016410">
    <property type="term" value="F:N-acyltransferase activity"/>
    <property type="evidence" value="ECO:0007669"/>
    <property type="project" value="InterPro"/>
</dbReference>
<name>A0A2S9WSU2_9FLAO</name>
<dbReference type="EMBL" id="MQUC01000003">
    <property type="protein sequence ID" value="PRP66533.1"/>
    <property type="molecule type" value="Genomic_DNA"/>
</dbReference>
<dbReference type="InterPro" id="IPR020573">
    <property type="entry name" value="UDP_GlcNAc_AcTrfase_non-rep"/>
</dbReference>
<reference evidence="8 9" key="1">
    <citation type="submission" date="2016-11" db="EMBL/GenBank/DDBJ databases">
        <title>Trade-off between light-utilization and light-protection in marine flavobacteria.</title>
        <authorList>
            <person name="Kumagai Y."/>
        </authorList>
    </citation>
    <scope>NUCLEOTIDE SEQUENCE [LARGE SCALE GENOMIC DNA]</scope>
    <source>
        <strain evidence="8 9">JCM 17109</strain>
    </source>
</reference>
<dbReference type="Gene3D" id="3.40.1390.10">
    <property type="entry name" value="MurE/MurF, N-terminal domain"/>
    <property type="match status" value="1"/>
</dbReference>
<dbReference type="RefSeq" id="WP_105982356.1">
    <property type="nucleotide sequence ID" value="NZ_MQUC01000003.1"/>
</dbReference>
<evidence type="ECO:0000313" key="9">
    <source>
        <dbReference type="Proteomes" id="UP000239532"/>
    </source>
</evidence>
<evidence type="ECO:0000256" key="5">
    <source>
        <dbReference type="ARBA" id="ARBA00023098"/>
    </source>
</evidence>
<evidence type="ECO:0000313" key="8">
    <source>
        <dbReference type="EMBL" id="PRP66533.1"/>
    </source>
</evidence>
<dbReference type="Gene3D" id="2.160.10.10">
    <property type="entry name" value="Hexapeptide repeat proteins"/>
    <property type="match status" value="1"/>
</dbReference>
<dbReference type="InterPro" id="IPR018357">
    <property type="entry name" value="Hexapep_transf_CS"/>
</dbReference>
<keyword evidence="1" id="KW-0444">Lipid biosynthesis</keyword>
<dbReference type="GO" id="GO:0016020">
    <property type="term" value="C:membrane"/>
    <property type="evidence" value="ECO:0007669"/>
    <property type="project" value="GOC"/>
</dbReference>
<proteinExistence type="predicted"/>
<dbReference type="SUPFAM" id="SSF51161">
    <property type="entry name" value="Trimeric LpxA-like enzymes"/>
    <property type="match status" value="1"/>
</dbReference>
<accession>A0A2S9WSU2</accession>
<evidence type="ECO:0000256" key="6">
    <source>
        <dbReference type="ARBA" id="ARBA00023315"/>
    </source>
</evidence>
<evidence type="ECO:0000256" key="4">
    <source>
        <dbReference type="ARBA" id="ARBA00022737"/>
    </source>
</evidence>
<evidence type="ECO:0000259" key="7">
    <source>
        <dbReference type="Pfam" id="PF04613"/>
    </source>
</evidence>
<keyword evidence="9" id="KW-1185">Reference proteome</keyword>
<evidence type="ECO:0000256" key="3">
    <source>
        <dbReference type="ARBA" id="ARBA00022679"/>
    </source>
</evidence>
<dbReference type="PROSITE" id="PS00101">
    <property type="entry name" value="HEXAPEP_TRANSFERASES"/>
    <property type="match status" value="1"/>
</dbReference>